<comment type="caution">
    <text evidence="2">The sequence shown here is derived from an EMBL/GenBank/DDBJ whole genome shotgun (WGS) entry which is preliminary data.</text>
</comment>
<evidence type="ECO:0000313" key="3">
    <source>
        <dbReference type="Proteomes" id="UP000683000"/>
    </source>
</evidence>
<evidence type="ECO:0000313" key="2">
    <source>
        <dbReference type="EMBL" id="KAG6378981.1"/>
    </source>
</evidence>
<sequence length="118" mass="13427">MFNESPPHTFRSPSHVPKWRRSPPDRSLRRSISPLSRNCMFDSMSCPFVGRRMKHLCLAFELGLLSFPQTGLERVCRARTAALGIVGIRTKRTLLDRIHYISFTLGSTFPSTDSQCTV</sequence>
<gene>
    <name evidence="2" type="ORF">JVT61DRAFT_13269</name>
</gene>
<feature type="region of interest" description="Disordered" evidence="1">
    <location>
        <begin position="1"/>
        <end position="30"/>
    </location>
</feature>
<protein>
    <submittedName>
        <fullName evidence="2">Uncharacterized protein</fullName>
    </submittedName>
</protein>
<dbReference type="Proteomes" id="UP000683000">
    <property type="component" value="Unassembled WGS sequence"/>
</dbReference>
<accession>A0A8I3AE28</accession>
<name>A0A8I3AE28_9AGAM</name>
<dbReference type="AlphaFoldDB" id="A0A8I3AE28"/>
<dbReference type="EMBL" id="JAGFBS010000006">
    <property type="protein sequence ID" value="KAG6378981.1"/>
    <property type="molecule type" value="Genomic_DNA"/>
</dbReference>
<reference evidence="2" key="1">
    <citation type="submission" date="2021-03" db="EMBL/GenBank/DDBJ databases">
        <title>Evolutionary innovations through gain and loss of genes in the ectomycorrhizal Boletales.</title>
        <authorList>
            <person name="Wu G."/>
            <person name="Miyauchi S."/>
            <person name="Morin E."/>
            <person name="Yang Z.-L."/>
            <person name="Xu J."/>
            <person name="Martin F.M."/>
        </authorList>
    </citation>
    <scope>NUCLEOTIDE SEQUENCE</scope>
    <source>
        <strain evidence="2">BR01</strain>
    </source>
</reference>
<evidence type="ECO:0000256" key="1">
    <source>
        <dbReference type="SAM" id="MobiDB-lite"/>
    </source>
</evidence>
<keyword evidence="3" id="KW-1185">Reference proteome</keyword>
<proteinExistence type="predicted"/>
<organism evidence="2 3">
    <name type="scientific">Boletus reticuloceps</name>
    <dbReference type="NCBI Taxonomy" id="495285"/>
    <lineage>
        <taxon>Eukaryota</taxon>
        <taxon>Fungi</taxon>
        <taxon>Dikarya</taxon>
        <taxon>Basidiomycota</taxon>
        <taxon>Agaricomycotina</taxon>
        <taxon>Agaricomycetes</taxon>
        <taxon>Agaricomycetidae</taxon>
        <taxon>Boletales</taxon>
        <taxon>Boletineae</taxon>
        <taxon>Boletaceae</taxon>
        <taxon>Boletoideae</taxon>
        <taxon>Boletus</taxon>
    </lineage>
</organism>